<proteinExistence type="predicted"/>
<dbReference type="Proteomes" id="UP000721861">
    <property type="component" value="Unassembled WGS sequence"/>
</dbReference>
<name>A0ABS5K5H2_9BACT</name>
<dbReference type="EMBL" id="JAGUCN010000002">
    <property type="protein sequence ID" value="MBS2210220.1"/>
    <property type="molecule type" value="Genomic_DNA"/>
</dbReference>
<gene>
    <name evidence="1" type="ORF">KEM09_02340</name>
</gene>
<dbReference type="NCBIfam" id="TIGR04256">
    <property type="entry name" value="GxxExxY"/>
    <property type="match status" value="1"/>
</dbReference>
<evidence type="ECO:0000313" key="2">
    <source>
        <dbReference type="Proteomes" id="UP000721861"/>
    </source>
</evidence>
<keyword evidence="2" id="KW-1185">Reference proteome</keyword>
<accession>A0ABS5K5H2</accession>
<sequence>MTIYYDGEPLRKYYIADFVCYDAVVIEIKSTNNFAKHQYEQTGNYLRAINHRLGLLVNFGTPSLTYKRIINSNHSPSS</sequence>
<protein>
    <submittedName>
        <fullName evidence="1">GxxExxY protein</fullName>
    </submittedName>
</protein>
<dbReference type="Pfam" id="PF13366">
    <property type="entry name" value="PDDEXK_3"/>
    <property type="match status" value="1"/>
</dbReference>
<evidence type="ECO:0000313" key="1">
    <source>
        <dbReference type="EMBL" id="MBS2210220.1"/>
    </source>
</evidence>
<dbReference type="InterPro" id="IPR026350">
    <property type="entry name" value="GxxExxY"/>
</dbReference>
<reference evidence="1 2" key="1">
    <citation type="journal article" date="2014" name="Int. J. Syst. Evol. Microbiol.">
        <title>Carboxylicivirga gen. nov. in the family Marinilabiliaceae with two novel species, Carboxylicivirga mesophila sp. nov. and Carboxylicivirga taeanensis sp. nov., and reclassification of Cytophaga fermentans as Saccharicrinis fermentans gen. nov., comb. nov.</title>
        <authorList>
            <person name="Yang S.H."/>
            <person name="Seo H.S."/>
            <person name="Woo J.H."/>
            <person name="Oh H.M."/>
            <person name="Jang H."/>
            <person name="Lee J.H."/>
            <person name="Kim S.J."/>
            <person name="Kwon K.K."/>
        </authorList>
    </citation>
    <scope>NUCLEOTIDE SEQUENCE [LARGE SCALE GENOMIC DNA]</scope>
    <source>
        <strain evidence="1 2">JCM 18290</strain>
    </source>
</reference>
<comment type="caution">
    <text evidence="1">The sequence shown here is derived from an EMBL/GenBank/DDBJ whole genome shotgun (WGS) entry which is preliminary data.</text>
</comment>
<organism evidence="1 2">
    <name type="scientific">Carboxylicivirga mesophila</name>
    <dbReference type="NCBI Taxonomy" id="1166478"/>
    <lineage>
        <taxon>Bacteria</taxon>
        <taxon>Pseudomonadati</taxon>
        <taxon>Bacteroidota</taxon>
        <taxon>Bacteroidia</taxon>
        <taxon>Marinilabiliales</taxon>
        <taxon>Marinilabiliaceae</taxon>
        <taxon>Carboxylicivirga</taxon>
    </lineage>
</organism>